<gene>
    <name evidence="1" type="ORF">HPB47_005587</name>
</gene>
<reference evidence="1 2" key="1">
    <citation type="journal article" date="2020" name="Cell">
        <title>Large-Scale Comparative Analyses of Tick Genomes Elucidate Their Genetic Diversity and Vector Capacities.</title>
        <authorList>
            <consortium name="Tick Genome and Microbiome Consortium (TIGMIC)"/>
            <person name="Jia N."/>
            <person name="Wang J."/>
            <person name="Shi W."/>
            <person name="Du L."/>
            <person name="Sun Y."/>
            <person name="Zhan W."/>
            <person name="Jiang J.F."/>
            <person name="Wang Q."/>
            <person name="Zhang B."/>
            <person name="Ji P."/>
            <person name="Bell-Sakyi L."/>
            <person name="Cui X.M."/>
            <person name="Yuan T.T."/>
            <person name="Jiang B.G."/>
            <person name="Yang W.F."/>
            <person name="Lam T.T."/>
            <person name="Chang Q.C."/>
            <person name="Ding S.J."/>
            <person name="Wang X.J."/>
            <person name="Zhu J.G."/>
            <person name="Ruan X.D."/>
            <person name="Zhao L."/>
            <person name="Wei J.T."/>
            <person name="Ye R.Z."/>
            <person name="Que T.C."/>
            <person name="Du C.H."/>
            <person name="Zhou Y.H."/>
            <person name="Cheng J.X."/>
            <person name="Dai P.F."/>
            <person name="Guo W.B."/>
            <person name="Han X.H."/>
            <person name="Huang E.J."/>
            <person name="Li L.F."/>
            <person name="Wei W."/>
            <person name="Gao Y.C."/>
            <person name="Liu J.Z."/>
            <person name="Shao H.Z."/>
            <person name="Wang X."/>
            <person name="Wang C.C."/>
            <person name="Yang T.C."/>
            <person name="Huo Q.B."/>
            <person name="Li W."/>
            <person name="Chen H.Y."/>
            <person name="Chen S.E."/>
            <person name="Zhou L.G."/>
            <person name="Ni X.B."/>
            <person name="Tian J.H."/>
            <person name="Sheng Y."/>
            <person name="Liu T."/>
            <person name="Pan Y.S."/>
            <person name="Xia L.Y."/>
            <person name="Li J."/>
            <person name="Zhao F."/>
            <person name="Cao W.C."/>
        </authorList>
    </citation>
    <scope>NUCLEOTIDE SEQUENCE [LARGE SCALE GENOMIC DNA]</scope>
    <source>
        <strain evidence="1">Iper-2018</strain>
    </source>
</reference>
<evidence type="ECO:0000313" key="1">
    <source>
        <dbReference type="EMBL" id="KAG0417435.1"/>
    </source>
</evidence>
<protein>
    <submittedName>
        <fullName evidence="1">Uncharacterized protein</fullName>
    </submittedName>
</protein>
<keyword evidence="2" id="KW-1185">Reference proteome</keyword>
<dbReference type="Proteomes" id="UP000805193">
    <property type="component" value="Unassembled WGS sequence"/>
</dbReference>
<organism evidence="1 2">
    <name type="scientific">Ixodes persulcatus</name>
    <name type="common">Taiga tick</name>
    <dbReference type="NCBI Taxonomy" id="34615"/>
    <lineage>
        <taxon>Eukaryota</taxon>
        <taxon>Metazoa</taxon>
        <taxon>Ecdysozoa</taxon>
        <taxon>Arthropoda</taxon>
        <taxon>Chelicerata</taxon>
        <taxon>Arachnida</taxon>
        <taxon>Acari</taxon>
        <taxon>Parasitiformes</taxon>
        <taxon>Ixodida</taxon>
        <taxon>Ixodoidea</taxon>
        <taxon>Ixodidae</taxon>
        <taxon>Ixodinae</taxon>
        <taxon>Ixodes</taxon>
    </lineage>
</organism>
<proteinExistence type="predicted"/>
<name>A0AC60PDF4_IXOPE</name>
<sequence>MDEAKAEEAARGLSNVNASPAETATASAIPANTGPASHSIAATQQLFQRLLVASGADEFKAPRRAAILLHSLGVEGQRQYNVVAASSRPPELVTGDGGKSASGAAPDEFTTSLELVRRIFAATTNVPVKRHRFKQRIRRAGESMDVYIRSLRNIAVKREYDSTTDVVIRDQLV</sequence>
<accession>A0AC60PDF4</accession>
<dbReference type="EMBL" id="JABSTQ010010841">
    <property type="protein sequence ID" value="KAG0417435.1"/>
    <property type="molecule type" value="Genomic_DNA"/>
</dbReference>
<evidence type="ECO:0000313" key="2">
    <source>
        <dbReference type="Proteomes" id="UP000805193"/>
    </source>
</evidence>
<comment type="caution">
    <text evidence="1">The sequence shown here is derived from an EMBL/GenBank/DDBJ whole genome shotgun (WGS) entry which is preliminary data.</text>
</comment>